<reference evidence="7" key="1">
    <citation type="journal article" date="2010" name="Nat. Biotechnol.">
        <title>Draft genome sequence of the oilseed species Ricinus communis.</title>
        <authorList>
            <person name="Chan A.P."/>
            <person name="Crabtree J."/>
            <person name="Zhao Q."/>
            <person name="Lorenzi H."/>
            <person name="Orvis J."/>
            <person name="Puiu D."/>
            <person name="Melake-Berhan A."/>
            <person name="Jones K.M."/>
            <person name="Redman J."/>
            <person name="Chen G."/>
            <person name="Cahoon E.B."/>
            <person name="Gedil M."/>
            <person name="Stanke M."/>
            <person name="Haas B.J."/>
            <person name="Wortman J.R."/>
            <person name="Fraser-Liggett C.M."/>
            <person name="Ravel J."/>
            <person name="Rabinowicz P.D."/>
        </authorList>
    </citation>
    <scope>NUCLEOTIDE SEQUENCE [LARGE SCALE GENOMIC DNA]</scope>
    <source>
        <strain evidence="7">cv. Hale</strain>
    </source>
</reference>
<dbReference type="Proteomes" id="UP000008311">
    <property type="component" value="Unassembled WGS sequence"/>
</dbReference>
<accession>B9RS79</accession>
<dbReference type="PANTHER" id="PTHR46868">
    <property type="entry name" value="FCS-LIKE ZINC FINGER 11"/>
    <property type="match status" value="1"/>
</dbReference>
<dbReference type="Pfam" id="PF04570">
    <property type="entry name" value="zf-FLZ"/>
    <property type="match status" value="1"/>
</dbReference>
<dbReference type="AlphaFoldDB" id="B9RS79"/>
<name>B9RS79_RICCO</name>
<evidence type="ECO:0000256" key="4">
    <source>
        <dbReference type="PROSITE-ProRule" id="PRU01131"/>
    </source>
</evidence>
<dbReference type="STRING" id="3988.B9RS79"/>
<dbReference type="PROSITE" id="PS51795">
    <property type="entry name" value="ZF_FLZ"/>
    <property type="match status" value="1"/>
</dbReference>
<feature type="domain" description="FLZ-type" evidence="5">
    <location>
        <begin position="361"/>
        <end position="405"/>
    </location>
</feature>
<dbReference type="GO" id="GO:1902074">
    <property type="term" value="P:response to salt"/>
    <property type="evidence" value="ECO:0000318"/>
    <property type="project" value="GO_Central"/>
</dbReference>
<keyword evidence="3" id="KW-0862">Zinc</keyword>
<dbReference type="InParanoid" id="B9RS79"/>
<keyword evidence="2" id="KW-0479">Metal-binding</keyword>
<dbReference type="EMBL" id="EQ973807">
    <property type="protein sequence ID" value="EEF45939.1"/>
    <property type="molecule type" value="Genomic_DNA"/>
</dbReference>
<evidence type="ECO:0000313" key="7">
    <source>
        <dbReference type="Proteomes" id="UP000008311"/>
    </source>
</evidence>
<protein>
    <recommendedName>
        <fullName evidence="5">FLZ-type domain-containing protein</fullName>
    </recommendedName>
</protein>
<organism evidence="6 7">
    <name type="scientific">Ricinus communis</name>
    <name type="common">Castor bean</name>
    <dbReference type="NCBI Taxonomy" id="3988"/>
    <lineage>
        <taxon>Eukaryota</taxon>
        <taxon>Viridiplantae</taxon>
        <taxon>Streptophyta</taxon>
        <taxon>Embryophyta</taxon>
        <taxon>Tracheophyta</taxon>
        <taxon>Spermatophyta</taxon>
        <taxon>Magnoliopsida</taxon>
        <taxon>eudicotyledons</taxon>
        <taxon>Gunneridae</taxon>
        <taxon>Pentapetalae</taxon>
        <taxon>rosids</taxon>
        <taxon>fabids</taxon>
        <taxon>Malpighiales</taxon>
        <taxon>Euphorbiaceae</taxon>
        <taxon>Acalyphoideae</taxon>
        <taxon>Acalypheae</taxon>
        <taxon>Ricinus</taxon>
    </lineage>
</organism>
<keyword evidence="3" id="KW-0863">Zinc-finger</keyword>
<dbReference type="PANTHER" id="PTHR46868:SF3">
    <property type="entry name" value="FCS-LIKE ZINC FINGER 11"/>
    <property type="match status" value="1"/>
</dbReference>
<dbReference type="InterPro" id="IPR007650">
    <property type="entry name" value="Zf-FLZ_dom"/>
</dbReference>
<dbReference type="GO" id="GO:0042594">
    <property type="term" value="P:response to starvation"/>
    <property type="evidence" value="ECO:0000318"/>
    <property type="project" value="GO_Central"/>
</dbReference>
<feature type="zinc finger region" description="FLZ-type" evidence="4">
    <location>
        <begin position="361"/>
        <end position="405"/>
    </location>
</feature>
<dbReference type="FunCoup" id="B9RS79">
    <property type="interactions" value="393"/>
</dbReference>
<dbReference type="GO" id="GO:0008270">
    <property type="term" value="F:zinc ion binding"/>
    <property type="evidence" value="ECO:0007669"/>
    <property type="project" value="UniProtKB-KW"/>
</dbReference>
<sequence>MYLSKSVAFVTGKRGCGVPNRRFLGVMLRKRTRSLQKDQQMGPLTMSDSGSQFNSQSDCLGYNHKRTSFFNVPGLFVGLSPKGMSDCDSVRSPTSPLDLRLFSNLGNSSYRSPRSSQNGHQKSWDCSKVGLSIVNSLDDEDDDTKVSGKVLRSSESKNILFGQKVRIKTPTFQVNANSFEAPKSLPRNFAILPHSYTKSSLQKGCSKVIFEIGEAPTEPEHFGKIRSCSLDSCKSFSTLSRLANRNSNVICGNFPLNNVATGTSSPLQFSGGSPPQSNNSLHMDLNLPPAGSTSGFVGSLSASEIELSEDYTCVISHGPNAKKTHIYGDCVLECYSNEGKEIRMPQAITSSIIPSPFPSNDFLNFCYYCNRRLDGGKDIYIYRGEKAFCSLSCRSEEIMIDEEMEKTTNKTCDEPEPPKCDNGEELYENGIFDAP</sequence>
<evidence type="ECO:0000256" key="3">
    <source>
        <dbReference type="ARBA" id="ARBA00022771"/>
    </source>
</evidence>
<evidence type="ECO:0000256" key="2">
    <source>
        <dbReference type="ARBA" id="ARBA00022723"/>
    </source>
</evidence>
<dbReference type="InterPro" id="IPR044585">
    <property type="entry name" value="FLZ10/11"/>
</dbReference>
<keyword evidence="7" id="KW-1185">Reference proteome</keyword>
<evidence type="ECO:0000259" key="5">
    <source>
        <dbReference type="PROSITE" id="PS51795"/>
    </source>
</evidence>
<evidence type="ECO:0000313" key="6">
    <source>
        <dbReference type="EMBL" id="EEF45939.1"/>
    </source>
</evidence>
<comment type="similarity">
    <text evidence="1">Belongs to the FLZ family.</text>
</comment>
<proteinExistence type="inferred from homology"/>
<dbReference type="eggNOG" id="ENOG502QWBW">
    <property type="taxonomic scope" value="Eukaryota"/>
</dbReference>
<gene>
    <name evidence="6" type="ORF">RCOM_0803520</name>
</gene>
<evidence type="ECO:0000256" key="1">
    <source>
        <dbReference type="ARBA" id="ARBA00009374"/>
    </source>
</evidence>